<dbReference type="Proteomes" id="UP000257109">
    <property type="component" value="Unassembled WGS sequence"/>
</dbReference>
<dbReference type="Gene3D" id="3.40.50.1820">
    <property type="entry name" value="alpha/beta hydrolase"/>
    <property type="match status" value="1"/>
</dbReference>
<dbReference type="OrthoDB" id="9974421at2759"/>
<reference evidence="1" key="1">
    <citation type="submission" date="2018-05" db="EMBL/GenBank/DDBJ databases">
        <title>Draft genome of Mucuna pruriens seed.</title>
        <authorList>
            <person name="Nnadi N.E."/>
            <person name="Vos R."/>
            <person name="Hasami M.H."/>
            <person name="Devisetty U.K."/>
            <person name="Aguiy J.C."/>
        </authorList>
    </citation>
    <scope>NUCLEOTIDE SEQUENCE [LARGE SCALE GENOMIC DNA]</scope>
    <source>
        <strain evidence="1">JCA_2017</strain>
    </source>
</reference>
<protein>
    <submittedName>
        <fullName evidence="1">Triacylglycerol lipase 2</fullName>
    </submittedName>
</protein>
<feature type="non-terminal residue" evidence="1">
    <location>
        <position position="1"/>
    </location>
</feature>
<evidence type="ECO:0000313" key="1">
    <source>
        <dbReference type="EMBL" id="RDX66786.1"/>
    </source>
</evidence>
<gene>
    <name evidence="1" type="primary">LIP2</name>
    <name evidence="1" type="ORF">CR513_54412</name>
</gene>
<accession>A0A371ELA9</accession>
<dbReference type="InterPro" id="IPR029058">
    <property type="entry name" value="AB_hydrolase_fold"/>
</dbReference>
<dbReference type="STRING" id="157652.A0A371ELA9"/>
<proteinExistence type="predicted"/>
<organism evidence="1 2">
    <name type="scientific">Mucuna pruriens</name>
    <name type="common">Velvet bean</name>
    <name type="synonym">Dolichos pruriens</name>
    <dbReference type="NCBI Taxonomy" id="157652"/>
    <lineage>
        <taxon>Eukaryota</taxon>
        <taxon>Viridiplantae</taxon>
        <taxon>Streptophyta</taxon>
        <taxon>Embryophyta</taxon>
        <taxon>Tracheophyta</taxon>
        <taxon>Spermatophyta</taxon>
        <taxon>Magnoliopsida</taxon>
        <taxon>eudicotyledons</taxon>
        <taxon>Gunneridae</taxon>
        <taxon>Pentapetalae</taxon>
        <taxon>rosids</taxon>
        <taxon>fabids</taxon>
        <taxon>Fabales</taxon>
        <taxon>Fabaceae</taxon>
        <taxon>Papilionoideae</taxon>
        <taxon>50 kb inversion clade</taxon>
        <taxon>NPAAA clade</taxon>
        <taxon>indigoferoid/millettioid clade</taxon>
        <taxon>Phaseoleae</taxon>
        <taxon>Mucuna</taxon>
    </lineage>
</organism>
<evidence type="ECO:0000313" key="2">
    <source>
        <dbReference type="Proteomes" id="UP000257109"/>
    </source>
</evidence>
<dbReference type="AlphaFoldDB" id="A0A371ELA9"/>
<feature type="non-terminal residue" evidence="1">
    <location>
        <position position="243"/>
    </location>
</feature>
<dbReference type="SUPFAM" id="SSF53474">
    <property type="entry name" value="alpha/beta-Hydrolases"/>
    <property type="match status" value="1"/>
</dbReference>
<keyword evidence="2" id="KW-1185">Reference proteome</keyword>
<dbReference type="EMBL" id="QJKJ01013273">
    <property type="protein sequence ID" value="RDX66786.1"/>
    <property type="molecule type" value="Genomic_DNA"/>
</dbReference>
<dbReference type="PANTHER" id="PTHR11005">
    <property type="entry name" value="LYSOSOMAL ACID LIPASE-RELATED"/>
    <property type="match status" value="1"/>
</dbReference>
<comment type="caution">
    <text evidence="1">The sequence shown here is derived from an EMBL/GenBank/DDBJ whole genome shotgun (WGS) entry which is preliminary data.</text>
</comment>
<sequence length="243" mass="27208">LYLLHFWCEYNNKVKFQGTTIALGALSEGQVLDMLRSAALLCPIAHLYQITSPIARFGADTFFANSVYWLGLREFIPNGEAASKLVEDICNNLNLNCSNLLTPFTGPNCCINSSTFNVYLDHGLPPTATMNLIHLSQMIRRGNIAKYDYNDVGENMQHYGQPVPPLYDMTAIPNEFPLFLSHGGLDMLADVNDVQLLLSDLRDHHANKLVVLFSGEYGHVDFVMGVNVKQIVYDPMIAFFKLN</sequence>
<name>A0A371ELA9_MUCPR</name>